<protein>
    <submittedName>
        <fullName evidence="2">Uncharacterized protein</fullName>
    </submittedName>
</protein>
<proteinExistence type="predicted"/>
<keyword evidence="1" id="KW-0472">Membrane</keyword>
<feature type="transmembrane region" description="Helical" evidence="1">
    <location>
        <begin position="6"/>
        <end position="22"/>
    </location>
</feature>
<evidence type="ECO:0000313" key="2">
    <source>
        <dbReference type="EMBL" id="DAD66098.1"/>
    </source>
</evidence>
<keyword evidence="1" id="KW-0812">Transmembrane</keyword>
<reference evidence="2" key="1">
    <citation type="journal article" date="2021" name="Proc. Natl. Acad. Sci. U.S.A.">
        <title>A Catalog of Tens of Thousands of Viruses from Human Metagenomes Reveals Hidden Associations with Chronic Diseases.</title>
        <authorList>
            <person name="Tisza M.J."/>
            <person name="Buck C.B."/>
        </authorList>
    </citation>
    <scope>NUCLEOTIDE SEQUENCE</scope>
    <source>
        <strain evidence="2">CtzpQ31</strain>
    </source>
</reference>
<keyword evidence="1" id="KW-1133">Transmembrane helix</keyword>
<sequence length="40" mass="4817">MLCLYNILLYIYNFFIFFLIVMKKARTLRIIGIILAAWGF</sequence>
<accession>A0A8S5L8K6</accession>
<dbReference type="EMBL" id="BK014654">
    <property type="protein sequence ID" value="DAD66098.1"/>
    <property type="molecule type" value="Genomic_DNA"/>
</dbReference>
<name>A0A8S5L8K6_9CAUD</name>
<organism evidence="2">
    <name type="scientific">Siphoviridae sp. ctzpQ31</name>
    <dbReference type="NCBI Taxonomy" id="2823613"/>
    <lineage>
        <taxon>Viruses</taxon>
        <taxon>Duplodnaviria</taxon>
        <taxon>Heunggongvirae</taxon>
        <taxon>Uroviricota</taxon>
        <taxon>Caudoviricetes</taxon>
    </lineage>
</organism>
<evidence type="ECO:0000256" key="1">
    <source>
        <dbReference type="SAM" id="Phobius"/>
    </source>
</evidence>